<reference evidence="1" key="1">
    <citation type="journal article" date="2014" name="Front. Microbiol.">
        <title>High frequency of phylogenetically diverse reductive dehalogenase-homologous genes in deep subseafloor sedimentary metagenomes.</title>
        <authorList>
            <person name="Kawai M."/>
            <person name="Futagami T."/>
            <person name="Toyoda A."/>
            <person name="Takaki Y."/>
            <person name="Nishi S."/>
            <person name="Hori S."/>
            <person name="Arai W."/>
            <person name="Tsubouchi T."/>
            <person name="Morono Y."/>
            <person name="Uchiyama I."/>
            <person name="Ito T."/>
            <person name="Fujiyama A."/>
            <person name="Inagaki F."/>
            <person name="Takami H."/>
        </authorList>
    </citation>
    <scope>NUCLEOTIDE SEQUENCE</scope>
    <source>
        <strain evidence="1">Expedition CK06-06</strain>
    </source>
</reference>
<evidence type="ECO:0000313" key="1">
    <source>
        <dbReference type="EMBL" id="GAF86233.1"/>
    </source>
</evidence>
<organism evidence="1">
    <name type="scientific">marine sediment metagenome</name>
    <dbReference type="NCBI Taxonomy" id="412755"/>
    <lineage>
        <taxon>unclassified sequences</taxon>
        <taxon>metagenomes</taxon>
        <taxon>ecological metagenomes</taxon>
    </lineage>
</organism>
<comment type="caution">
    <text evidence="1">The sequence shown here is derived from an EMBL/GenBank/DDBJ whole genome shotgun (WGS) entry which is preliminary data.</text>
</comment>
<dbReference type="EMBL" id="BARS01017585">
    <property type="protein sequence ID" value="GAF86233.1"/>
    <property type="molecule type" value="Genomic_DNA"/>
</dbReference>
<accession>X0SYD7</accession>
<protein>
    <submittedName>
        <fullName evidence="1">Uncharacterized protein</fullName>
    </submittedName>
</protein>
<feature type="non-terminal residue" evidence="1">
    <location>
        <position position="277"/>
    </location>
</feature>
<name>X0SYD7_9ZZZZ</name>
<feature type="non-terminal residue" evidence="1">
    <location>
        <position position="1"/>
    </location>
</feature>
<gene>
    <name evidence="1" type="ORF">S01H1_28743</name>
</gene>
<dbReference type="AlphaFoldDB" id="X0SYD7"/>
<sequence length="277" mass="32150">LEKTEVWKGGKLQTKTIYDDRLGEGYEIANYSYTYYLGGTQDLKNTTYYYYDTGDMNPANAGRAADTDVTVDSALMISETYKGDHETYPTTTKLQSRTYYAIQWGKGEEIADYTNTYNFDLTIRTHTKYYYFIDTDNRFVEAGSADLDAYMTRTIVRRDSDSGDLKQIAFYKGWRKGEELINWSYEYSGDGLTRKTITTYDYDITTGKTDCLREVKVYRDRSLYTDSQATAYTRPSPSVTKRKSRTIYRGDFKGEEIVDYAYNYQSDGLIYYSTTIN</sequence>
<proteinExistence type="predicted"/>